<dbReference type="PROSITE" id="PS51892">
    <property type="entry name" value="SUBTILASE"/>
    <property type="match status" value="1"/>
</dbReference>
<dbReference type="PRINTS" id="PR00723">
    <property type="entry name" value="SUBTILISIN"/>
</dbReference>
<feature type="active site" description="Charge relay system" evidence="5 6">
    <location>
        <position position="342"/>
    </location>
</feature>
<feature type="domain" description="Peptidase S8/S53" evidence="7">
    <location>
        <begin position="109"/>
        <end position="388"/>
    </location>
</feature>
<keyword evidence="4 6" id="KW-0720">Serine protease</keyword>
<dbReference type="Pfam" id="PF18237">
    <property type="entry name" value="Tk-SP_N-pro"/>
    <property type="match status" value="1"/>
</dbReference>
<protein>
    <submittedName>
        <fullName evidence="9">Alkaline serine protease</fullName>
    </submittedName>
</protein>
<dbReference type="SUPFAM" id="SSF54897">
    <property type="entry name" value="Protease propeptides/inhibitors"/>
    <property type="match status" value="1"/>
</dbReference>
<feature type="active site" description="Charge relay system" evidence="5 6">
    <location>
        <position position="153"/>
    </location>
</feature>
<dbReference type="InterPro" id="IPR037045">
    <property type="entry name" value="S8pro/Inhibitor_I9_sf"/>
</dbReference>
<dbReference type="InterPro" id="IPR050131">
    <property type="entry name" value="Peptidase_S8_subtilisin-like"/>
</dbReference>
<evidence type="ECO:0000256" key="4">
    <source>
        <dbReference type="ARBA" id="ARBA00022825"/>
    </source>
</evidence>
<gene>
    <name evidence="9" type="ORF">TCEL_02072</name>
</gene>
<keyword evidence="10" id="KW-1185">Reference proteome</keyword>
<dbReference type="InterPro" id="IPR041326">
    <property type="entry name" value="Tk-SP_N-pro"/>
</dbReference>
<evidence type="ECO:0000313" key="9">
    <source>
        <dbReference type="EMBL" id="CDF59004.1"/>
    </source>
</evidence>
<dbReference type="HOGENOM" id="CLU_011263_15_5_9"/>
<evidence type="ECO:0000259" key="8">
    <source>
        <dbReference type="Pfam" id="PF18237"/>
    </source>
</evidence>
<sequence>MFWFLNKKIDKKLKEYMNINSKRKIPVIVTYKNNLKSSKNSIVYNGGKIKYEYKIINAIACELSPISIDKVTENPDISYICFDYKAMLCLNNISQTIGVKFAHSLSLTGKDIGIALIDTGCFPHPDLISNKNSIVYFKDFINNISKPYDDHGHGTFLSGIIASSGHTNKSYKGIAPDSKLCIFKCFDSLGYGYMSDIIIAIESIILMKDEFNIRIVCLPFEFPYINSLPNNPLEKAINKLIENNIVPVVSSGNLGPQSMSIYFPGNMKDVITVGGAYVDSDRKTIKIANFSGRGPTIDGINKPDLVVPCINVLSLNCDRNYNPLRTYKYSIQNPYTYASGTSISSAVISGCIALLLEYNPNLTVKDIKSILILSSKSIGENKNAQGAGMFVFDKILKK</sequence>
<dbReference type="PROSITE" id="PS00136">
    <property type="entry name" value="SUBTILASE_ASP"/>
    <property type="match status" value="1"/>
</dbReference>
<evidence type="ECO:0000256" key="1">
    <source>
        <dbReference type="ARBA" id="ARBA00011073"/>
    </source>
</evidence>
<dbReference type="RefSeq" id="WP_018664191.1">
    <property type="nucleotide sequence ID" value="NZ_HF952022.1"/>
</dbReference>
<reference evidence="9" key="1">
    <citation type="submission" date="2013-03" db="EMBL/GenBank/DDBJ databases">
        <title>Draft genome sequence of the hydrogen-ethanol-producing anaerobic alkalithermophilic Caloramator celere.</title>
        <authorList>
            <person name="Ciranna A."/>
            <person name="Larjo A."/>
            <person name="Kivisto A."/>
            <person name="Santala V."/>
            <person name="Roos C."/>
            <person name="Karp M."/>
        </authorList>
    </citation>
    <scope>NUCLEOTIDE SEQUENCE [LARGE SCALE GENOMIC DNA]</scope>
    <source>
        <strain evidence="9">DSM 8682</strain>
    </source>
</reference>
<evidence type="ECO:0000256" key="2">
    <source>
        <dbReference type="ARBA" id="ARBA00022670"/>
    </source>
</evidence>
<dbReference type="AlphaFoldDB" id="R7RSJ3"/>
<dbReference type="InterPro" id="IPR036852">
    <property type="entry name" value="Peptidase_S8/S53_dom_sf"/>
</dbReference>
<evidence type="ECO:0000256" key="6">
    <source>
        <dbReference type="PROSITE-ProRule" id="PRU01240"/>
    </source>
</evidence>
<dbReference type="EMBL" id="CAVN010000111">
    <property type="protein sequence ID" value="CDF59004.1"/>
    <property type="molecule type" value="Genomic_DNA"/>
</dbReference>
<dbReference type="Pfam" id="PF00082">
    <property type="entry name" value="Peptidase_S8"/>
    <property type="match status" value="1"/>
</dbReference>
<dbReference type="InterPro" id="IPR000209">
    <property type="entry name" value="Peptidase_S8/S53_dom"/>
</dbReference>
<feature type="active site" description="Charge relay system" evidence="5 6">
    <location>
        <position position="118"/>
    </location>
</feature>
<dbReference type="SUPFAM" id="SSF52743">
    <property type="entry name" value="Subtilisin-like"/>
    <property type="match status" value="1"/>
</dbReference>
<name>R7RSJ3_9CLOT</name>
<keyword evidence="2 6" id="KW-0645">Protease</keyword>
<feature type="domain" description="Tk-SP N-propeptide" evidence="8">
    <location>
        <begin position="11"/>
        <end position="63"/>
    </location>
</feature>
<accession>R7RSJ3</accession>
<dbReference type="GO" id="GO:0004252">
    <property type="term" value="F:serine-type endopeptidase activity"/>
    <property type="evidence" value="ECO:0007669"/>
    <property type="project" value="UniProtKB-UniRule"/>
</dbReference>
<dbReference type="InterPro" id="IPR015500">
    <property type="entry name" value="Peptidase_S8_subtilisin-rel"/>
</dbReference>
<dbReference type="Gene3D" id="3.30.70.80">
    <property type="entry name" value="Peptidase S8 propeptide/proteinase inhibitor I9"/>
    <property type="match status" value="1"/>
</dbReference>
<evidence type="ECO:0000313" key="10">
    <source>
        <dbReference type="Proteomes" id="UP000014923"/>
    </source>
</evidence>
<dbReference type="GO" id="GO:0006508">
    <property type="term" value="P:proteolysis"/>
    <property type="evidence" value="ECO:0007669"/>
    <property type="project" value="UniProtKB-KW"/>
</dbReference>
<dbReference type="PANTHER" id="PTHR43806">
    <property type="entry name" value="PEPTIDASE S8"/>
    <property type="match status" value="1"/>
</dbReference>
<comment type="caution">
    <text evidence="9">The sequence shown here is derived from an EMBL/GenBank/DDBJ whole genome shotgun (WGS) entry which is preliminary data.</text>
</comment>
<dbReference type="eggNOG" id="COG1404">
    <property type="taxonomic scope" value="Bacteria"/>
</dbReference>
<dbReference type="Gene3D" id="3.40.50.200">
    <property type="entry name" value="Peptidase S8/S53 domain"/>
    <property type="match status" value="1"/>
</dbReference>
<comment type="similarity">
    <text evidence="1 6">Belongs to the peptidase S8 family.</text>
</comment>
<evidence type="ECO:0000256" key="3">
    <source>
        <dbReference type="ARBA" id="ARBA00022801"/>
    </source>
</evidence>
<dbReference type="PANTHER" id="PTHR43806:SF65">
    <property type="entry name" value="SERINE PROTEASE APRX"/>
    <property type="match status" value="1"/>
</dbReference>
<proteinExistence type="inferred from homology"/>
<dbReference type="OrthoDB" id="9798386at2"/>
<dbReference type="InterPro" id="IPR023827">
    <property type="entry name" value="Peptidase_S8_Asp-AS"/>
</dbReference>
<dbReference type="Proteomes" id="UP000014923">
    <property type="component" value="Unassembled WGS sequence"/>
</dbReference>
<keyword evidence="3 6" id="KW-0378">Hydrolase</keyword>
<evidence type="ECO:0000256" key="5">
    <source>
        <dbReference type="PIRSR" id="PIRSR615500-1"/>
    </source>
</evidence>
<organism evidence="9 10">
    <name type="scientific">Thermobrachium celere DSM 8682</name>
    <dbReference type="NCBI Taxonomy" id="941824"/>
    <lineage>
        <taxon>Bacteria</taxon>
        <taxon>Bacillati</taxon>
        <taxon>Bacillota</taxon>
        <taxon>Clostridia</taxon>
        <taxon>Eubacteriales</taxon>
        <taxon>Clostridiaceae</taxon>
        <taxon>Thermobrachium</taxon>
    </lineage>
</organism>
<evidence type="ECO:0000259" key="7">
    <source>
        <dbReference type="Pfam" id="PF00082"/>
    </source>
</evidence>